<evidence type="ECO:0000256" key="2">
    <source>
        <dbReference type="ARBA" id="ARBA00093774"/>
    </source>
</evidence>
<dbReference type="Proteomes" id="UP000887023">
    <property type="component" value="Chromosome"/>
</dbReference>
<proteinExistence type="inferred from homology"/>
<keyword evidence="1" id="KW-0732">Signal</keyword>
<dbReference type="Pfam" id="PF26580">
    <property type="entry name" value="Mtb12_C"/>
    <property type="match status" value="1"/>
</dbReference>
<dbReference type="InterPro" id="IPR058644">
    <property type="entry name" value="Mtb12-like_C"/>
</dbReference>
<accession>A0ABX8S7R9</accession>
<reference evidence="4" key="1">
    <citation type="submission" date="2021-07" db="EMBL/GenBank/DDBJ databases">
        <title>Candidatus Kaistella beijingensis sp. nov. isolated from a municipal wastewater treatment plant is involved in sludge foaming.</title>
        <authorList>
            <person name="Song Y."/>
            <person name="Liu S.-J."/>
        </authorList>
    </citation>
    <scope>NUCLEOTIDE SEQUENCE</scope>
    <source>
        <strain evidence="4">DSM 43998</strain>
    </source>
</reference>
<gene>
    <name evidence="4" type="ORF">KV203_19145</name>
</gene>
<evidence type="ECO:0000313" key="4">
    <source>
        <dbReference type="EMBL" id="QXQ13859.1"/>
    </source>
</evidence>
<evidence type="ECO:0000259" key="3">
    <source>
        <dbReference type="Pfam" id="PF26580"/>
    </source>
</evidence>
<evidence type="ECO:0000256" key="1">
    <source>
        <dbReference type="ARBA" id="ARBA00022729"/>
    </source>
</evidence>
<dbReference type="RefSeq" id="WP_157079911.1">
    <property type="nucleotide sequence ID" value="NZ_CBCRUZ010000006.1"/>
</dbReference>
<name>A0ABX8S7R9_9ACTN</name>
<comment type="similarity">
    <text evidence="2">Belongs to the MTB12 family.</text>
</comment>
<organism evidence="4 5">
    <name type="scientific">Skermania pinensis</name>
    <dbReference type="NCBI Taxonomy" id="39122"/>
    <lineage>
        <taxon>Bacteria</taxon>
        <taxon>Bacillati</taxon>
        <taxon>Actinomycetota</taxon>
        <taxon>Actinomycetes</taxon>
        <taxon>Mycobacteriales</taxon>
        <taxon>Gordoniaceae</taxon>
        <taxon>Skermania</taxon>
    </lineage>
</organism>
<keyword evidence="5" id="KW-1185">Reference proteome</keyword>
<feature type="domain" description="Low molecular weight antigen MTB12-like C-terminal" evidence="3">
    <location>
        <begin position="85"/>
        <end position="190"/>
    </location>
</feature>
<protein>
    <recommendedName>
        <fullName evidence="3">Low molecular weight antigen MTB12-like C-terminal domain-containing protein</fullName>
    </recommendedName>
</protein>
<sequence length="202" mass="21764">MSVDRTTLFVTRPGCNLLRVEPIGDQKMADFLDAPRRARKYRAGLVVRWRLLSIALVAGPALVACGGAAPAKVSTESPAAEEVSTPTVHDLEGWLDHALDPNVPVADKAIYAQGDVADGALVSKLMELYSAEGARIDVRRVARTSADDILVDGNLNVWGKSYSQQVPFVYESGNWKIRMDWACNAAAVIQLSSPACVARGDK</sequence>
<evidence type="ECO:0000313" key="5">
    <source>
        <dbReference type="Proteomes" id="UP000887023"/>
    </source>
</evidence>
<dbReference type="EMBL" id="CP079105">
    <property type="protein sequence ID" value="QXQ13859.1"/>
    <property type="molecule type" value="Genomic_DNA"/>
</dbReference>